<comment type="caution">
    <text evidence="4">The sequence shown here is derived from an EMBL/GenBank/DDBJ whole genome shotgun (WGS) entry which is preliminary data.</text>
</comment>
<reference evidence="4" key="1">
    <citation type="submission" date="2023-03" db="EMBL/GenBank/DDBJ databases">
        <title>Massive genome expansion in bonnet fungi (Mycena s.s.) driven by repeated elements and novel gene families across ecological guilds.</title>
        <authorList>
            <consortium name="Lawrence Berkeley National Laboratory"/>
            <person name="Harder C.B."/>
            <person name="Miyauchi S."/>
            <person name="Viragh M."/>
            <person name="Kuo A."/>
            <person name="Thoen E."/>
            <person name="Andreopoulos B."/>
            <person name="Lu D."/>
            <person name="Skrede I."/>
            <person name="Drula E."/>
            <person name="Henrissat B."/>
            <person name="Morin E."/>
            <person name="Kohler A."/>
            <person name="Barry K."/>
            <person name="LaButti K."/>
            <person name="Morin E."/>
            <person name="Salamov A."/>
            <person name="Lipzen A."/>
            <person name="Mereny Z."/>
            <person name="Hegedus B."/>
            <person name="Baldrian P."/>
            <person name="Stursova M."/>
            <person name="Weitz H."/>
            <person name="Taylor A."/>
            <person name="Grigoriev I.V."/>
            <person name="Nagy L.G."/>
            <person name="Martin F."/>
            <person name="Kauserud H."/>
        </authorList>
    </citation>
    <scope>NUCLEOTIDE SEQUENCE</scope>
    <source>
        <strain evidence="4">9144</strain>
    </source>
</reference>
<dbReference type="EMBL" id="JARJCW010000022">
    <property type="protein sequence ID" value="KAJ7212977.1"/>
    <property type="molecule type" value="Genomic_DNA"/>
</dbReference>
<evidence type="ECO:0000313" key="4">
    <source>
        <dbReference type="EMBL" id="KAJ7212977.1"/>
    </source>
</evidence>
<dbReference type="AlphaFoldDB" id="A0AAD6VHE5"/>
<organism evidence="4 5">
    <name type="scientific">Mycena pura</name>
    <dbReference type="NCBI Taxonomy" id="153505"/>
    <lineage>
        <taxon>Eukaryota</taxon>
        <taxon>Fungi</taxon>
        <taxon>Dikarya</taxon>
        <taxon>Basidiomycota</taxon>
        <taxon>Agaricomycotina</taxon>
        <taxon>Agaricomycetes</taxon>
        <taxon>Agaricomycetidae</taxon>
        <taxon>Agaricales</taxon>
        <taxon>Marasmiineae</taxon>
        <taxon>Mycenaceae</taxon>
        <taxon>Mycena</taxon>
    </lineage>
</organism>
<dbReference type="PANTHER" id="PTHR43329">
    <property type="entry name" value="EPOXIDE HYDROLASE"/>
    <property type="match status" value="1"/>
</dbReference>
<protein>
    <submittedName>
        <fullName evidence="4">Alpha/beta-hydrolase</fullName>
    </submittedName>
</protein>
<sequence length="330" mass="36641">MDQNNYKQTKTRRGFNYTYHYSPPAAGSGKPVLFFSHGFPSASFLWRKQVAFFQPQGYGIIVPDHLGYGGTDKPTDPKLYVGRGLAEDMADILDAEGVTQVVAIGHDWGSYLVSRFLQYFPQRISACAFFAVGYLPSEGVNRMSLHEQIKQMVGYDVLAYQRFFVQPDAAAVIEKNIDSFIHLFYPETPETWRNSMCVDGGARAWIESNKTTALPSYLTPEDMEILRNALRSSGLSGPLCWYKASVDEANLAEDARLPAATRDIAQPFLYVAFNKDIVALPAFADANTKKYAKGPVTRREVDGDHWGVMSHAAELNAILVEWIGGLAGGK</sequence>
<keyword evidence="5" id="KW-1185">Reference proteome</keyword>
<evidence type="ECO:0000313" key="5">
    <source>
        <dbReference type="Proteomes" id="UP001219525"/>
    </source>
</evidence>
<dbReference type="InterPro" id="IPR000073">
    <property type="entry name" value="AB_hydrolase_1"/>
</dbReference>
<dbReference type="PRINTS" id="PR00412">
    <property type="entry name" value="EPOXHYDRLASE"/>
</dbReference>
<evidence type="ECO:0000256" key="1">
    <source>
        <dbReference type="ARBA" id="ARBA00022801"/>
    </source>
</evidence>
<dbReference type="GO" id="GO:0016787">
    <property type="term" value="F:hydrolase activity"/>
    <property type="evidence" value="ECO:0007669"/>
    <property type="project" value="UniProtKB-KW"/>
</dbReference>
<comment type="similarity">
    <text evidence="2">Belongs to the AB hydrolase superfamily. Epoxide hydrolase family.</text>
</comment>
<dbReference type="Gene3D" id="3.40.50.1820">
    <property type="entry name" value="alpha/beta hydrolase"/>
    <property type="match status" value="1"/>
</dbReference>
<evidence type="ECO:0000256" key="2">
    <source>
        <dbReference type="ARBA" id="ARBA00038334"/>
    </source>
</evidence>
<keyword evidence="1" id="KW-0378">Hydrolase</keyword>
<accession>A0AAD6VHE5</accession>
<name>A0AAD6VHE5_9AGAR</name>
<gene>
    <name evidence="4" type="ORF">GGX14DRAFT_445881</name>
</gene>
<feature type="domain" description="AB hydrolase-1" evidence="3">
    <location>
        <begin position="31"/>
        <end position="177"/>
    </location>
</feature>
<dbReference type="Proteomes" id="UP001219525">
    <property type="component" value="Unassembled WGS sequence"/>
</dbReference>
<dbReference type="Pfam" id="PF00561">
    <property type="entry name" value="Abhydrolase_1"/>
    <property type="match status" value="1"/>
</dbReference>
<evidence type="ECO:0000259" key="3">
    <source>
        <dbReference type="Pfam" id="PF00561"/>
    </source>
</evidence>
<dbReference type="SUPFAM" id="SSF53474">
    <property type="entry name" value="alpha/beta-Hydrolases"/>
    <property type="match status" value="1"/>
</dbReference>
<dbReference type="InterPro" id="IPR029058">
    <property type="entry name" value="AB_hydrolase_fold"/>
</dbReference>
<proteinExistence type="inferred from homology"/>
<dbReference type="InterPro" id="IPR000639">
    <property type="entry name" value="Epox_hydrolase-like"/>
</dbReference>